<sequence>MKALSWSKESLPVYEALASEIRLSILQHVGEKPMNIKELADAHQVSSAIMTKHVKKLEVAGLLHTDMVSGKAGKQKMCRLKVEKLEIVFPNLLTKKRTYVKNTVSVGHYSDFHVEPTCGLATEQAIIGEFDDPRFFMDTERVNAKILWFYRGFVEYKVANFLEASKTVEELEISLEISSEAPSINENWPSDITFWLNGMEIGTWRSPGDFGERIGKYTPNWWPRSVNQYGLLKMIRIKQNGTFIDGRKISDVTIADVEIHRPFWLFRIGNQECTTCVGGVTLFGSSFGNYNQDIDFRLYYRE</sequence>
<comment type="caution">
    <text evidence="3">The sequence shown here is derived from an EMBL/GenBank/DDBJ whole genome shotgun (WGS) entry which is preliminary data.</text>
</comment>
<evidence type="ECO:0000313" key="3">
    <source>
        <dbReference type="EMBL" id="MEN0644544.1"/>
    </source>
</evidence>
<feature type="domain" description="HTH arsR-type" evidence="2">
    <location>
        <begin position="12"/>
        <end position="94"/>
    </location>
</feature>
<dbReference type="Gene3D" id="1.10.10.10">
    <property type="entry name" value="Winged helix-like DNA-binding domain superfamily/Winged helix DNA-binding domain"/>
    <property type="match status" value="1"/>
</dbReference>
<dbReference type="InterPro" id="IPR016943">
    <property type="entry name" value="UCP030050_HTH"/>
</dbReference>
<keyword evidence="1" id="KW-0238">DNA-binding</keyword>
<evidence type="ECO:0000256" key="1">
    <source>
        <dbReference type="ARBA" id="ARBA00023125"/>
    </source>
</evidence>
<dbReference type="PANTHER" id="PTHR38600:SF1">
    <property type="entry name" value="TRANSCRIPTIONAL REGULATORY PROTEIN"/>
    <property type="match status" value="1"/>
</dbReference>
<accession>A0ABU9VL33</accession>
<dbReference type="Proteomes" id="UP001418796">
    <property type="component" value="Unassembled WGS sequence"/>
</dbReference>
<dbReference type="CDD" id="cd00090">
    <property type="entry name" value="HTH_ARSR"/>
    <property type="match status" value="1"/>
</dbReference>
<proteinExistence type="predicted"/>
<organism evidence="3 4">
    <name type="scientific">Alkalicoccobacillus gibsonii</name>
    <dbReference type="NCBI Taxonomy" id="79881"/>
    <lineage>
        <taxon>Bacteria</taxon>
        <taxon>Bacillati</taxon>
        <taxon>Bacillota</taxon>
        <taxon>Bacilli</taxon>
        <taxon>Bacillales</taxon>
        <taxon>Bacillaceae</taxon>
        <taxon>Alkalicoccobacillus</taxon>
    </lineage>
</organism>
<gene>
    <name evidence="3" type="ORF">MKY91_15430</name>
</gene>
<name>A0ABU9VL33_9BACI</name>
<dbReference type="SUPFAM" id="SSF46785">
    <property type="entry name" value="Winged helix' DNA-binding domain"/>
    <property type="match status" value="1"/>
</dbReference>
<reference evidence="3 4" key="1">
    <citation type="submission" date="2024-03" db="EMBL/GenBank/DDBJ databases">
        <title>Bacilli Hybrid Assemblies.</title>
        <authorList>
            <person name="Kovac J."/>
        </authorList>
    </citation>
    <scope>NUCLEOTIDE SEQUENCE [LARGE SCALE GENOMIC DNA]</scope>
    <source>
        <strain evidence="3 4">FSL R7-0666</strain>
    </source>
</reference>
<dbReference type="Pfam" id="PF12840">
    <property type="entry name" value="HTH_20"/>
    <property type="match status" value="1"/>
</dbReference>
<dbReference type="InterPro" id="IPR036390">
    <property type="entry name" value="WH_DNA-bd_sf"/>
</dbReference>
<dbReference type="InterPro" id="IPR001845">
    <property type="entry name" value="HTH_ArsR_DNA-bd_dom"/>
</dbReference>
<dbReference type="RefSeq" id="WP_343131221.1">
    <property type="nucleotide sequence ID" value="NZ_JBCITK010000001.1"/>
</dbReference>
<protein>
    <submittedName>
        <fullName evidence="3">Helix-turn-helix domain-containing protein</fullName>
    </submittedName>
</protein>
<evidence type="ECO:0000313" key="4">
    <source>
        <dbReference type="Proteomes" id="UP001418796"/>
    </source>
</evidence>
<dbReference type="SMART" id="SM00418">
    <property type="entry name" value="HTH_ARSR"/>
    <property type="match status" value="1"/>
</dbReference>
<dbReference type="PANTHER" id="PTHR38600">
    <property type="entry name" value="TRANSCRIPTIONAL REGULATORY PROTEIN"/>
    <property type="match status" value="1"/>
</dbReference>
<dbReference type="InterPro" id="IPR011991">
    <property type="entry name" value="ArsR-like_HTH"/>
</dbReference>
<dbReference type="InterPro" id="IPR036388">
    <property type="entry name" value="WH-like_DNA-bd_sf"/>
</dbReference>
<dbReference type="PIRSF" id="PIRSF030050">
    <property type="entry name" value="UCP030050_HTH"/>
    <property type="match status" value="1"/>
</dbReference>
<dbReference type="EMBL" id="JBCITK010000001">
    <property type="protein sequence ID" value="MEN0644544.1"/>
    <property type="molecule type" value="Genomic_DNA"/>
</dbReference>
<evidence type="ECO:0000259" key="2">
    <source>
        <dbReference type="SMART" id="SM00418"/>
    </source>
</evidence>
<keyword evidence="4" id="KW-1185">Reference proteome</keyword>